<feature type="domain" description="Rhodanese" evidence="2">
    <location>
        <begin position="108"/>
        <end position="171"/>
    </location>
</feature>
<dbReference type="SUPFAM" id="SSF52821">
    <property type="entry name" value="Rhodanese/Cell cycle control phosphatase"/>
    <property type="match status" value="1"/>
</dbReference>
<dbReference type="OrthoDB" id="176845at2"/>
<keyword evidence="4" id="KW-1185">Reference proteome</keyword>
<evidence type="ECO:0000256" key="1">
    <source>
        <dbReference type="SAM" id="SignalP"/>
    </source>
</evidence>
<protein>
    <submittedName>
        <fullName evidence="3">Rhodanese</fullName>
    </submittedName>
</protein>
<dbReference type="RefSeq" id="WP_095640316.1">
    <property type="nucleotide sequence ID" value="NZ_NSJZ01000008.1"/>
</dbReference>
<organism evidence="3 4">
    <name type="scientific">Paracoccus salipaludis</name>
    <dbReference type="NCBI Taxonomy" id="2032623"/>
    <lineage>
        <taxon>Bacteria</taxon>
        <taxon>Pseudomonadati</taxon>
        <taxon>Pseudomonadota</taxon>
        <taxon>Alphaproteobacteria</taxon>
        <taxon>Rhodobacterales</taxon>
        <taxon>Paracoccaceae</taxon>
        <taxon>Paracoccus</taxon>
    </lineage>
</organism>
<accession>A0A2A2GHF3</accession>
<dbReference type="PROSITE" id="PS50206">
    <property type="entry name" value="RHODANESE_3"/>
    <property type="match status" value="1"/>
</dbReference>
<dbReference type="EMBL" id="NSJZ01000008">
    <property type="protein sequence ID" value="PAU96941.1"/>
    <property type="molecule type" value="Genomic_DNA"/>
</dbReference>
<evidence type="ECO:0000313" key="3">
    <source>
        <dbReference type="EMBL" id="PAU96941.1"/>
    </source>
</evidence>
<keyword evidence="1" id="KW-0732">Signal</keyword>
<dbReference type="Gene3D" id="3.40.250.10">
    <property type="entry name" value="Rhodanese-like domain"/>
    <property type="match status" value="1"/>
</dbReference>
<dbReference type="InterPro" id="IPR036873">
    <property type="entry name" value="Rhodanese-like_dom_sf"/>
</dbReference>
<gene>
    <name evidence="3" type="ORF">CK240_10575</name>
</gene>
<evidence type="ECO:0000313" key="4">
    <source>
        <dbReference type="Proteomes" id="UP000218023"/>
    </source>
</evidence>
<evidence type="ECO:0000259" key="2">
    <source>
        <dbReference type="PROSITE" id="PS50206"/>
    </source>
</evidence>
<sequence length="175" mass="19093">MRRLVVGLALATLVSPALSAPPEPPGFHGEPYRSPVPETLAGATVLDFAGMQDWRARGAVLIDVMPQVRKPADLPEGTLWRQPSHYTIPGAVWLPDTGYDRLAPQVEAAFFAALDRLTHGDKTAPLVFFCKADCWMSWNAARRAVLRGHGRVGWFPQGTDAWLAEGEDLVPATQP</sequence>
<dbReference type="Pfam" id="PF00581">
    <property type="entry name" value="Rhodanese"/>
    <property type="match status" value="1"/>
</dbReference>
<feature type="chain" id="PRO_5013104476" evidence="1">
    <location>
        <begin position="20"/>
        <end position="175"/>
    </location>
</feature>
<proteinExistence type="predicted"/>
<reference evidence="3 4" key="1">
    <citation type="submission" date="2017-09" db="EMBL/GenBank/DDBJ databases">
        <title>Paracoccus alkalisoli sp. nov., isolated from saline alkaline soil.</title>
        <authorList>
            <person name="Dong X."/>
            <person name="Zhang G."/>
        </authorList>
    </citation>
    <scope>NUCLEOTIDE SEQUENCE [LARGE SCALE GENOMIC DNA]</scope>
    <source>
        <strain evidence="3 4">WN007</strain>
    </source>
</reference>
<dbReference type="Proteomes" id="UP000218023">
    <property type="component" value="Unassembled WGS sequence"/>
</dbReference>
<dbReference type="NCBIfam" id="TIGR03865">
    <property type="entry name" value="PQQ_CXXCW"/>
    <property type="match status" value="1"/>
</dbReference>
<feature type="signal peptide" evidence="1">
    <location>
        <begin position="1"/>
        <end position="19"/>
    </location>
</feature>
<dbReference type="InterPro" id="IPR022376">
    <property type="entry name" value="PQQ_CXXCW"/>
</dbReference>
<name>A0A2A2GHF3_9RHOB</name>
<dbReference type="AlphaFoldDB" id="A0A2A2GHF3"/>
<dbReference type="InterPro" id="IPR001763">
    <property type="entry name" value="Rhodanese-like_dom"/>
</dbReference>
<comment type="caution">
    <text evidence="3">The sequence shown here is derived from an EMBL/GenBank/DDBJ whole genome shotgun (WGS) entry which is preliminary data.</text>
</comment>